<dbReference type="EMBL" id="PXYW01000033">
    <property type="protein sequence ID" value="PSR32658.1"/>
    <property type="molecule type" value="Genomic_DNA"/>
</dbReference>
<evidence type="ECO:0000256" key="2">
    <source>
        <dbReference type="ARBA" id="ARBA00022553"/>
    </source>
</evidence>
<dbReference type="PANTHER" id="PTHR43775:SF37">
    <property type="entry name" value="SI:DKEY-61P9.11"/>
    <property type="match status" value="1"/>
</dbReference>
<dbReference type="Proteomes" id="UP000242972">
    <property type="component" value="Unassembled WGS sequence"/>
</dbReference>
<sequence length="98" mass="10115">MGSHGHEASLNEAEQPPIDALIAHGTGTKMGDAAEIRAINDVFWRHNPALAVTSIKGHIGHSTAAAGVMAVIAGIQAISARTTASYYGNDERRSGGPI</sequence>
<reference evidence="4 5" key="1">
    <citation type="journal article" date="2014" name="BMC Genomics">
        <title>Comparison of environmental and isolate Sulfobacillus genomes reveals diverse carbon, sulfur, nitrogen, and hydrogen metabolisms.</title>
        <authorList>
            <person name="Justice N.B."/>
            <person name="Norman A."/>
            <person name="Brown C.T."/>
            <person name="Singh A."/>
            <person name="Thomas B.C."/>
            <person name="Banfield J.F."/>
        </authorList>
    </citation>
    <scope>NUCLEOTIDE SEQUENCE [LARGE SCALE GENOMIC DNA]</scope>
    <source>
        <strain evidence="4">AMDSBA4</strain>
    </source>
</reference>
<feature type="domain" description="Beta-ketoacyl synthase C-terminal" evidence="3">
    <location>
        <begin position="13"/>
        <end position="82"/>
    </location>
</feature>
<dbReference type="InterPro" id="IPR016039">
    <property type="entry name" value="Thiolase-like"/>
</dbReference>
<dbReference type="PANTHER" id="PTHR43775">
    <property type="entry name" value="FATTY ACID SYNTHASE"/>
    <property type="match status" value="1"/>
</dbReference>
<organism evidence="4 5">
    <name type="scientific">Sulfobacillus benefaciens</name>
    <dbReference type="NCBI Taxonomy" id="453960"/>
    <lineage>
        <taxon>Bacteria</taxon>
        <taxon>Bacillati</taxon>
        <taxon>Bacillota</taxon>
        <taxon>Clostridia</taxon>
        <taxon>Eubacteriales</taxon>
        <taxon>Clostridiales Family XVII. Incertae Sedis</taxon>
        <taxon>Sulfobacillus</taxon>
    </lineage>
</organism>
<dbReference type="Gene3D" id="3.40.47.10">
    <property type="match status" value="1"/>
</dbReference>
<keyword evidence="1" id="KW-0596">Phosphopantetheine</keyword>
<keyword evidence="2" id="KW-0597">Phosphoprotein</keyword>
<evidence type="ECO:0000256" key="1">
    <source>
        <dbReference type="ARBA" id="ARBA00022450"/>
    </source>
</evidence>
<dbReference type="Pfam" id="PF02801">
    <property type="entry name" value="Ketoacyl-synt_C"/>
    <property type="match status" value="1"/>
</dbReference>
<proteinExistence type="predicted"/>
<dbReference type="SUPFAM" id="SSF53901">
    <property type="entry name" value="Thiolase-like"/>
    <property type="match status" value="1"/>
</dbReference>
<dbReference type="GO" id="GO:0004312">
    <property type="term" value="F:fatty acid synthase activity"/>
    <property type="evidence" value="ECO:0007669"/>
    <property type="project" value="TreeGrafter"/>
</dbReference>
<evidence type="ECO:0000259" key="3">
    <source>
        <dbReference type="Pfam" id="PF02801"/>
    </source>
</evidence>
<evidence type="ECO:0000313" key="4">
    <source>
        <dbReference type="EMBL" id="PSR32658.1"/>
    </source>
</evidence>
<dbReference type="AlphaFoldDB" id="A0A2T2XDV7"/>
<gene>
    <name evidence="4" type="ORF">C7B46_12920</name>
</gene>
<dbReference type="InterPro" id="IPR014031">
    <property type="entry name" value="Ketoacyl_synth_C"/>
</dbReference>
<dbReference type="InterPro" id="IPR050091">
    <property type="entry name" value="PKS_NRPS_Biosynth_Enz"/>
</dbReference>
<name>A0A2T2XDV7_9FIRM</name>
<dbReference type="GO" id="GO:0006633">
    <property type="term" value="P:fatty acid biosynthetic process"/>
    <property type="evidence" value="ECO:0007669"/>
    <property type="project" value="TreeGrafter"/>
</dbReference>
<accession>A0A2T2XDV7</accession>
<evidence type="ECO:0000313" key="5">
    <source>
        <dbReference type="Proteomes" id="UP000242972"/>
    </source>
</evidence>
<comment type="caution">
    <text evidence="4">The sequence shown here is derived from an EMBL/GenBank/DDBJ whole genome shotgun (WGS) entry which is preliminary data.</text>
</comment>
<protein>
    <recommendedName>
        <fullName evidence="3">Beta-ketoacyl synthase C-terminal domain-containing protein</fullName>
    </recommendedName>
</protein>